<gene>
    <name evidence="1" type="ORF">UFOPK2044_00464</name>
</gene>
<evidence type="ECO:0000313" key="1">
    <source>
        <dbReference type="EMBL" id="CAB4632406.1"/>
    </source>
</evidence>
<name>A0A6J6J6B9_9ZZZZ</name>
<reference evidence="1" key="1">
    <citation type="submission" date="2020-05" db="EMBL/GenBank/DDBJ databases">
        <authorList>
            <person name="Chiriac C."/>
            <person name="Salcher M."/>
            <person name="Ghai R."/>
            <person name="Kavagutti S V."/>
        </authorList>
    </citation>
    <scope>NUCLEOTIDE SEQUENCE</scope>
</reference>
<organism evidence="1">
    <name type="scientific">freshwater metagenome</name>
    <dbReference type="NCBI Taxonomy" id="449393"/>
    <lineage>
        <taxon>unclassified sequences</taxon>
        <taxon>metagenomes</taxon>
        <taxon>ecological metagenomes</taxon>
    </lineage>
</organism>
<accession>A0A6J6J6B9</accession>
<dbReference type="AlphaFoldDB" id="A0A6J6J6B9"/>
<protein>
    <submittedName>
        <fullName evidence="1">Unannotated protein</fullName>
    </submittedName>
</protein>
<proteinExistence type="predicted"/>
<dbReference type="EMBL" id="CAEZVO010000048">
    <property type="protein sequence ID" value="CAB4632406.1"/>
    <property type="molecule type" value="Genomic_DNA"/>
</dbReference>
<sequence length="139" mass="16006">MLPSGIYPEDLPIYLFLRLAQCSCQKPRCQQILIFQLEIQSRVRQLLNHLVKLFRRNLSTLPESSPVIVYLSRLDLDRLKQITLTPSTRQGLLLNRSVLKLAFSRQHRLDFTQVVPLKFQCNTLERKSLSATPASSTQG</sequence>